<evidence type="ECO:0000313" key="2">
    <source>
        <dbReference type="Proteomes" id="UP000326565"/>
    </source>
</evidence>
<proteinExistence type="predicted"/>
<sequence length="55" mass="6320">MPFLKKDTLVQVSVSCEFGLVDMYRYRGFRSPRHIEDSLGKLESHATNGSEHHNV</sequence>
<dbReference type="AlphaFoldDB" id="A0A5N5WJR8"/>
<dbReference type="EMBL" id="ML732385">
    <property type="protein sequence ID" value="KAB8068559.1"/>
    <property type="molecule type" value="Genomic_DNA"/>
</dbReference>
<reference evidence="1 2" key="1">
    <citation type="submission" date="2019-04" db="EMBL/GenBank/DDBJ databases">
        <title>Friends and foes A comparative genomics study of 23 Aspergillus species from section Flavi.</title>
        <authorList>
            <consortium name="DOE Joint Genome Institute"/>
            <person name="Kjaerbolling I."/>
            <person name="Vesth T."/>
            <person name="Frisvad J.C."/>
            <person name="Nybo J.L."/>
            <person name="Theobald S."/>
            <person name="Kildgaard S."/>
            <person name="Isbrandt T."/>
            <person name="Kuo A."/>
            <person name="Sato A."/>
            <person name="Lyhne E.K."/>
            <person name="Kogle M.E."/>
            <person name="Wiebenga A."/>
            <person name="Kun R.S."/>
            <person name="Lubbers R.J."/>
            <person name="Makela M.R."/>
            <person name="Barry K."/>
            <person name="Chovatia M."/>
            <person name="Clum A."/>
            <person name="Daum C."/>
            <person name="Haridas S."/>
            <person name="He G."/>
            <person name="LaButti K."/>
            <person name="Lipzen A."/>
            <person name="Mondo S."/>
            <person name="Riley R."/>
            <person name="Salamov A."/>
            <person name="Simmons B.A."/>
            <person name="Magnuson J.K."/>
            <person name="Henrissat B."/>
            <person name="Mortensen U.H."/>
            <person name="Larsen T.O."/>
            <person name="Devries R.P."/>
            <person name="Grigoriev I.V."/>
            <person name="Machida M."/>
            <person name="Baker S.E."/>
            <person name="Andersen M.R."/>
        </authorList>
    </citation>
    <scope>NUCLEOTIDE SEQUENCE [LARGE SCALE GENOMIC DNA]</scope>
    <source>
        <strain evidence="1 2">CBS 151.66</strain>
    </source>
</reference>
<keyword evidence="2" id="KW-1185">Reference proteome</keyword>
<protein>
    <submittedName>
        <fullName evidence="1">Uncharacterized protein</fullName>
    </submittedName>
</protein>
<accession>A0A5N5WJR8</accession>
<gene>
    <name evidence="1" type="ORF">BDV29DRAFT_184348</name>
</gene>
<organism evidence="1 2">
    <name type="scientific">Aspergillus leporis</name>
    <dbReference type="NCBI Taxonomy" id="41062"/>
    <lineage>
        <taxon>Eukaryota</taxon>
        <taxon>Fungi</taxon>
        <taxon>Dikarya</taxon>
        <taxon>Ascomycota</taxon>
        <taxon>Pezizomycotina</taxon>
        <taxon>Eurotiomycetes</taxon>
        <taxon>Eurotiomycetidae</taxon>
        <taxon>Eurotiales</taxon>
        <taxon>Aspergillaceae</taxon>
        <taxon>Aspergillus</taxon>
        <taxon>Aspergillus subgen. Circumdati</taxon>
    </lineage>
</organism>
<evidence type="ECO:0000313" key="1">
    <source>
        <dbReference type="EMBL" id="KAB8068559.1"/>
    </source>
</evidence>
<name>A0A5N5WJR8_9EURO</name>
<dbReference type="Proteomes" id="UP000326565">
    <property type="component" value="Unassembled WGS sequence"/>
</dbReference>